<name>A0A653BTI2_CALMS</name>
<evidence type="ECO:0000313" key="2">
    <source>
        <dbReference type="Proteomes" id="UP000410492"/>
    </source>
</evidence>
<reference evidence="1 2" key="1">
    <citation type="submission" date="2019-01" db="EMBL/GenBank/DDBJ databases">
        <authorList>
            <person name="Sayadi A."/>
        </authorList>
    </citation>
    <scope>NUCLEOTIDE SEQUENCE [LARGE SCALE GENOMIC DNA]</scope>
</reference>
<dbReference type="EMBL" id="CAACVG010004992">
    <property type="protein sequence ID" value="VEN38810.1"/>
    <property type="molecule type" value="Genomic_DNA"/>
</dbReference>
<gene>
    <name evidence="1" type="ORF">CALMAC_LOCUS3581</name>
</gene>
<protein>
    <submittedName>
        <fullName evidence="1">Uncharacterized protein</fullName>
    </submittedName>
</protein>
<proteinExistence type="predicted"/>
<dbReference type="OrthoDB" id="10313015at2759"/>
<dbReference type="AlphaFoldDB" id="A0A653BTI2"/>
<accession>A0A653BTI2</accession>
<dbReference type="Proteomes" id="UP000410492">
    <property type="component" value="Unassembled WGS sequence"/>
</dbReference>
<keyword evidence="2" id="KW-1185">Reference proteome</keyword>
<sequence length="106" mass="12047">MRILKAFVSHAMKPVKPARDQTKEVVSPAHLDMSELLIWISVCSNALKVIMKIMPIKHVYRVNQTAPAAKIDQTTVQAVIITFCYIRINVWHPVRKIPTKQTITGE</sequence>
<organism evidence="1 2">
    <name type="scientific">Callosobruchus maculatus</name>
    <name type="common">Southern cowpea weevil</name>
    <name type="synonym">Pulse bruchid</name>
    <dbReference type="NCBI Taxonomy" id="64391"/>
    <lineage>
        <taxon>Eukaryota</taxon>
        <taxon>Metazoa</taxon>
        <taxon>Ecdysozoa</taxon>
        <taxon>Arthropoda</taxon>
        <taxon>Hexapoda</taxon>
        <taxon>Insecta</taxon>
        <taxon>Pterygota</taxon>
        <taxon>Neoptera</taxon>
        <taxon>Endopterygota</taxon>
        <taxon>Coleoptera</taxon>
        <taxon>Polyphaga</taxon>
        <taxon>Cucujiformia</taxon>
        <taxon>Chrysomeloidea</taxon>
        <taxon>Chrysomelidae</taxon>
        <taxon>Bruchinae</taxon>
        <taxon>Bruchini</taxon>
        <taxon>Callosobruchus</taxon>
    </lineage>
</organism>
<evidence type="ECO:0000313" key="1">
    <source>
        <dbReference type="EMBL" id="VEN38810.1"/>
    </source>
</evidence>
<feature type="non-terminal residue" evidence="1">
    <location>
        <position position="106"/>
    </location>
</feature>